<name>A0ABP3YCV8_9BACT</name>
<reference evidence="3" key="1">
    <citation type="journal article" date="2019" name="Int. J. Syst. Evol. Microbiol.">
        <title>The Global Catalogue of Microorganisms (GCM) 10K type strain sequencing project: providing services to taxonomists for standard genome sequencing and annotation.</title>
        <authorList>
            <consortium name="The Broad Institute Genomics Platform"/>
            <consortium name="The Broad Institute Genome Sequencing Center for Infectious Disease"/>
            <person name="Wu L."/>
            <person name="Ma J."/>
        </authorList>
    </citation>
    <scope>NUCLEOTIDE SEQUENCE [LARGE SCALE GENOMIC DNA]</scope>
    <source>
        <strain evidence="3">JCM 16112</strain>
    </source>
</reference>
<feature type="chain" id="PRO_5045038071" description="Glycosyl hydrolase family 43" evidence="1">
    <location>
        <begin position="23"/>
        <end position="407"/>
    </location>
</feature>
<dbReference type="InterPro" id="IPR023296">
    <property type="entry name" value="Glyco_hydro_beta-prop_sf"/>
</dbReference>
<organism evidence="2 3">
    <name type="scientific">Algoriphagus jejuensis</name>
    <dbReference type="NCBI Taxonomy" id="419934"/>
    <lineage>
        <taxon>Bacteria</taxon>
        <taxon>Pseudomonadati</taxon>
        <taxon>Bacteroidota</taxon>
        <taxon>Cytophagia</taxon>
        <taxon>Cytophagales</taxon>
        <taxon>Cyclobacteriaceae</taxon>
        <taxon>Algoriphagus</taxon>
    </lineage>
</organism>
<gene>
    <name evidence="2" type="ORF">GCM10009119_22040</name>
</gene>
<evidence type="ECO:0000313" key="2">
    <source>
        <dbReference type="EMBL" id="GAA0879236.1"/>
    </source>
</evidence>
<evidence type="ECO:0008006" key="4">
    <source>
        <dbReference type="Google" id="ProtNLM"/>
    </source>
</evidence>
<protein>
    <recommendedName>
        <fullName evidence="4">Glycosyl hydrolase family 43</fullName>
    </recommendedName>
</protein>
<dbReference type="SUPFAM" id="SSF75005">
    <property type="entry name" value="Arabinanase/levansucrase/invertase"/>
    <property type="match status" value="1"/>
</dbReference>
<dbReference type="EMBL" id="BAAAFI010000010">
    <property type="protein sequence ID" value="GAA0879236.1"/>
    <property type="molecule type" value="Genomic_DNA"/>
</dbReference>
<dbReference type="Proteomes" id="UP001500469">
    <property type="component" value="Unassembled WGS sequence"/>
</dbReference>
<proteinExistence type="predicted"/>
<comment type="caution">
    <text evidence="2">The sequence shown here is derived from an EMBL/GenBank/DDBJ whole genome shotgun (WGS) entry which is preliminary data.</text>
</comment>
<dbReference type="CDD" id="cd08994">
    <property type="entry name" value="GH43_62_32_68_117_130-like"/>
    <property type="match status" value="1"/>
</dbReference>
<sequence>MRFSKNTSFGITLSVILLACLAAGMPDKQLRVEPKPVAATLVKGESDFLQGPSVLKLDDYFVWGATVVQGEDGKYHMVFSLWESGPEHEPFNNSWVLESKLGYAVSDYPDRDFKFQKIILKGAHYDGNAATWDAQSVHNPHLRKFGDKYYLYYIGGRDAGEGVAPDLDQRARVQQSLQIGVIEFSSFEDLLAGRFERPAEPLLSPRSRVKANQVLLPSPPGTEVKPDNLIVVNPSVDYNPNTGEYMLFFKGNIYEPHWKGVHGVATSKSPTGPFVAKDQFIFDVKMPDGSFASAEDPYVWYSKAYGRFFAVVKDFTGRISGGNPKDLAILESKDGLDWRLGEYPQFLKPEVTLADGSLQKLNRLERPQLLVDKRGIPRYLYAAAAVDNVNAKKDGSSFNIHIPLKIN</sequence>
<keyword evidence="3" id="KW-1185">Reference proteome</keyword>
<keyword evidence="1" id="KW-0732">Signal</keyword>
<dbReference type="PROSITE" id="PS51257">
    <property type="entry name" value="PROKAR_LIPOPROTEIN"/>
    <property type="match status" value="1"/>
</dbReference>
<evidence type="ECO:0000313" key="3">
    <source>
        <dbReference type="Proteomes" id="UP001500469"/>
    </source>
</evidence>
<accession>A0ABP3YCV8</accession>
<dbReference type="RefSeq" id="WP_343851436.1">
    <property type="nucleotide sequence ID" value="NZ_BAAAFI010000010.1"/>
</dbReference>
<dbReference type="Gene3D" id="2.115.10.20">
    <property type="entry name" value="Glycosyl hydrolase domain, family 43"/>
    <property type="match status" value="1"/>
</dbReference>
<feature type="signal peptide" evidence="1">
    <location>
        <begin position="1"/>
        <end position="22"/>
    </location>
</feature>
<evidence type="ECO:0000256" key="1">
    <source>
        <dbReference type="SAM" id="SignalP"/>
    </source>
</evidence>